<reference evidence="1 2" key="1">
    <citation type="journal article" date="2014" name="Appl. Environ. Microbiol.">
        <title>Comparative Genome Analysis of 'Candidatus Methanoplasma termitum' Indicates a New Mode of Energy Metabolism in the Seventh Order of Methanogens.</title>
        <authorList>
            <person name="Lang K."/>
            <person name="Schuldes J."/>
            <person name="Klingl A."/>
            <person name="Poehlein A."/>
            <person name="Daniel R."/>
            <person name="Brune A."/>
        </authorList>
    </citation>
    <scope>NUCLEOTIDE SEQUENCE [LARGE SCALE GENOMIC DNA]</scope>
    <source>
        <strain evidence="2">Mpt1</strain>
    </source>
</reference>
<dbReference type="GeneID" id="24818268"/>
<sequence>MFEVLMFDGGIYRSDELLELIEDVGGVVIQKTRSSQLLNLTMSIPEEDKAAIAELCKEIGGEIKTVPLAGTEIAVVGPTLGRHHMPHPICDIAENLRRMGAITVVMGLARGRGKLTSQINLEEKLIIDEYDAAIFSLGNFKTCIEAKTDLFSDIRVPVVLVCGPKPEGIDDKCSAIVYGVGRKVSRMRTAPERDKLDDITDRVAKILEEKKRFLDEDPLFIHPAEVKKLLEEYEPVDMCLRPAPVVLHLDGLRVKIGYEEHHRNIEDMEIYGRKVGEICKVTPSKINDSSIIIKVKTRSEVRQEDLKKAGANGP</sequence>
<gene>
    <name evidence="1" type="ORF">Mpt1_c06020</name>
</gene>
<name>A0A0A7LBP7_9ARCH</name>
<dbReference type="Proteomes" id="UP000030787">
    <property type="component" value="Chromosome"/>
</dbReference>
<keyword evidence="2" id="KW-1185">Reference proteome</keyword>
<evidence type="ECO:0000313" key="2">
    <source>
        <dbReference type="Proteomes" id="UP000030787"/>
    </source>
</evidence>
<dbReference type="InterPro" id="IPR011312">
    <property type="entry name" value="Menthan_mark_7"/>
</dbReference>
<protein>
    <submittedName>
        <fullName evidence="1">Methyl-coenzyme M reductase operon protein C</fullName>
    </submittedName>
</protein>
<dbReference type="KEGG" id="mear:Mpt1_c06020"/>
<dbReference type="RefSeq" id="WP_048111999.1">
    <property type="nucleotide sequence ID" value="NZ_CP010070.1"/>
</dbReference>
<proteinExistence type="predicted"/>
<dbReference type="AlphaFoldDB" id="A0A0A7LBP7"/>
<organism evidence="1 2">
    <name type="scientific">Candidatus Methanoplasma termitum</name>
    <dbReference type="NCBI Taxonomy" id="1577791"/>
    <lineage>
        <taxon>Archaea</taxon>
        <taxon>Methanobacteriati</taxon>
        <taxon>Thermoplasmatota</taxon>
        <taxon>Thermoplasmata</taxon>
        <taxon>Methanomassiliicoccales</taxon>
        <taxon>Methanomassiliicoccaceae</taxon>
        <taxon>Candidatus Methanoplasma</taxon>
    </lineage>
</organism>
<dbReference type="Pfam" id="PF04609">
    <property type="entry name" value="MCR_C"/>
    <property type="match status" value="1"/>
</dbReference>
<dbReference type="InterPro" id="IPR026327">
    <property type="entry name" value="Me_CoM_Rdtase_prot-C-like"/>
</dbReference>
<dbReference type="HOGENOM" id="CLU_890295_0_0_2"/>
<dbReference type="EMBL" id="CP010070">
    <property type="protein sequence ID" value="AIZ56489.1"/>
    <property type="molecule type" value="Genomic_DNA"/>
</dbReference>
<dbReference type="PIRSF" id="PIRSF019164">
    <property type="entry name" value="UCP019164"/>
    <property type="match status" value="1"/>
</dbReference>
<evidence type="ECO:0000313" key="1">
    <source>
        <dbReference type="EMBL" id="AIZ56489.1"/>
    </source>
</evidence>
<dbReference type="OrthoDB" id="52512at2157"/>
<accession>A0A0A7LBP7</accession>
<dbReference type="STRING" id="1577791.Mpt1_c06020"/>